<accession>A0A2P2NQ28</accession>
<sequence>MVAINCVLSFTLSSKIKGSLNVG</sequence>
<organism evidence="1">
    <name type="scientific">Rhizophora mucronata</name>
    <name type="common">Asiatic mangrove</name>
    <dbReference type="NCBI Taxonomy" id="61149"/>
    <lineage>
        <taxon>Eukaryota</taxon>
        <taxon>Viridiplantae</taxon>
        <taxon>Streptophyta</taxon>
        <taxon>Embryophyta</taxon>
        <taxon>Tracheophyta</taxon>
        <taxon>Spermatophyta</taxon>
        <taxon>Magnoliopsida</taxon>
        <taxon>eudicotyledons</taxon>
        <taxon>Gunneridae</taxon>
        <taxon>Pentapetalae</taxon>
        <taxon>rosids</taxon>
        <taxon>fabids</taxon>
        <taxon>Malpighiales</taxon>
        <taxon>Rhizophoraceae</taxon>
        <taxon>Rhizophora</taxon>
    </lineage>
</organism>
<reference evidence="1" key="1">
    <citation type="submission" date="2018-02" db="EMBL/GenBank/DDBJ databases">
        <title>Rhizophora mucronata_Transcriptome.</title>
        <authorList>
            <person name="Meera S.P."/>
            <person name="Sreeshan A."/>
            <person name="Augustine A."/>
        </authorList>
    </citation>
    <scope>NUCLEOTIDE SEQUENCE</scope>
    <source>
        <tissue evidence="1">Leaf</tissue>
    </source>
</reference>
<protein>
    <submittedName>
        <fullName evidence="1">Uncharacterized protein</fullName>
    </submittedName>
</protein>
<name>A0A2P2NQ28_RHIMU</name>
<dbReference type="EMBL" id="GGEC01064124">
    <property type="protein sequence ID" value="MBX44608.1"/>
    <property type="molecule type" value="Transcribed_RNA"/>
</dbReference>
<proteinExistence type="predicted"/>
<evidence type="ECO:0000313" key="1">
    <source>
        <dbReference type="EMBL" id="MBX44608.1"/>
    </source>
</evidence>
<dbReference type="AlphaFoldDB" id="A0A2P2NQ28"/>